<protein>
    <recommendedName>
        <fullName evidence="2">DUF4340 domain-containing protein</fullName>
    </recommendedName>
</protein>
<keyword evidence="4" id="KW-1185">Reference proteome</keyword>
<proteinExistence type="predicted"/>
<dbReference type="AlphaFoldDB" id="A0A8J3DI85"/>
<comment type="caution">
    <text evidence="3">The sequence shown here is derived from an EMBL/GenBank/DDBJ whole genome shotgun (WGS) entry which is preliminary data.</text>
</comment>
<reference evidence="3" key="1">
    <citation type="journal article" date="2014" name="Int. J. Syst. Evol. Microbiol.">
        <title>Complete genome sequence of Corynebacterium casei LMG S-19264T (=DSM 44701T), isolated from a smear-ripened cheese.</title>
        <authorList>
            <consortium name="US DOE Joint Genome Institute (JGI-PGF)"/>
            <person name="Walter F."/>
            <person name="Albersmeier A."/>
            <person name="Kalinowski J."/>
            <person name="Ruckert C."/>
        </authorList>
    </citation>
    <scope>NUCLEOTIDE SEQUENCE</scope>
    <source>
        <strain evidence="3">KCTC 12870</strain>
    </source>
</reference>
<evidence type="ECO:0000256" key="1">
    <source>
        <dbReference type="SAM" id="MobiDB-lite"/>
    </source>
</evidence>
<gene>
    <name evidence="3" type="ORF">GCM10007047_18630</name>
</gene>
<name>A0A8J3DI85_9BACT</name>
<dbReference type="InterPro" id="IPR025641">
    <property type="entry name" value="DUF4340"/>
</dbReference>
<reference evidence="3" key="2">
    <citation type="submission" date="2020-09" db="EMBL/GenBank/DDBJ databases">
        <authorList>
            <person name="Sun Q."/>
            <person name="Kim S."/>
        </authorList>
    </citation>
    <scope>NUCLEOTIDE SEQUENCE</scope>
    <source>
        <strain evidence="3">KCTC 12870</strain>
    </source>
</reference>
<dbReference type="Proteomes" id="UP000642829">
    <property type="component" value="Unassembled WGS sequence"/>
</dbReference>
<evidence type="ECO:0000259" key="2">
    <source>
        <dbReference type="Pfam" id="PF14238"/>
    </source>
</evidence>
<organism evidence="3 4">
    <name type="scientific">Cerasicoccus arenae</name>
    <dbReference type="NCBI Taxonomy" id="424488"/>
    <lineage>
        <taxon>Bacteria</taxon>
        <taxon>Pseudomonadati</taxon>
        <taxon>Verrucomicrobiota</taxon>
        <taxon>Opitutia</taxon>
        <taxon>Puniceicoccales</taxon>
        <taxon>Cerasicoccaceae</taxon>
        <taxon>Cerasicoccus</taxon>
    </lineage>
</organism>
<feature type="region of interest" description="Disordered" evidence="1">
    <location>
        <begin position="632"/>
        <end position="667"/>
    </location>
</feature>
<evidence type="ECO:0000313" key="3">
    <source>
        <dbReference type="EMBL" id="GHC02351.1"/>
    </source>
</evidence>
<evidence type="ECO:0000313" key="4">
    <source>
        <dbReference type="Proteomes" id="UP000642829"/>
    </source>
</evidence>
<accession>A0A8J3DI85</accession>
<feature type="domain" description="DUF4340" evidence="2">
    <location>
        <begin position="73"/>
        <end position="236"/>
    </location>
</feature>
<dbReference type="EMBL" id="BMXG01000010">
    <property type="protein sequence ID" value="GHC02351.1"/>
    <property type="molecule type" value="Genomic_DNA"/>
</dbReference>
<feature type="domain" description="DUF4340" evidence="2">
    <location>
        <begin position="391"/>
        <end position="561"/>
    </location>
</feature>
<dbReference type="Pfam" id="PF14238">
    <property type="entry name" value="DUF4340"/>
    <property type="match status" value="2"/>
</dbReference>
<dbReference type="RefSeq" id="WP_189514399.1">
    <property type="nucleotide sequence ID" value="NZ_BMXG01000010.1"/>
</dbReference>
<sequence length="667" mass="73707">MRWKLTFLLLLLNVAAFYYLYYLENREDPREVIKDMSALVLPQAGDITGITLTARSQDGQARTRVLEKTRRGWQLTSPVKWPANENAVQKILAQLEFLEKEANFPLSDIEKSGQKLSDFGLDPAQFELVLTSLDDSSAKGKETRLEIGSTTGMGNRLYVMAPGGKEVLVVGDELLGSIAVPLAELRSQRIFDIPVFELESLTVQTTAQRIRLVKSSDGWSFETPVPAKADDQLVQNALALIVGQRVERLIPTGEISPELAGLTTPTLRITLGGNNRRQTLLLGGPVTGLPENTPPQLYARLENGGEDTTIFTVQKSPFEWLTRAQEELRERRILRFDPTKVSSLEINRAGKTLTLQRLEPRSADEPPAWQSVAAASSGGEVKTETAATPLVEQLIQQLNQMEVIAFVSDAPAPSDLVSWGLSDPVAQVTIRGARDWTLLLGNNISPEGQTSPPPWANPRNLYAKTSGKASVYAVDLSILGALRADSLAYRNRTLTSLPKDARVQSLTITDLSANKVLLEKRIKPESETWPTVLTEDDIDRSEILTLVDSLKDFKVKEYLLPEFKELPNLPWRYRLDADIILPGGDGSSEKRSYYFTIRDGIRQVGGSPRQNVTFLLAQPLIDALFPLTLEKLPPNTPKSPKEVLEAPLDSGAPRRAPDQALPPNEAK</sequence>